<keyword evidence="2" id="KW-1185">Reference proteome</keyword>
<reference evidence="1" key="2">
    <citation type="submission" date="2020-09" db="EMBL/GenBank/DDBJ databases">
        <authorList>
            <person name="Sun Q."/>
            <person name="Zhou Y."/>
        </authorList>
    </citation>
    <scope>NUCLEOTIDE SEQUENCE</scope>
    <source>
        <strain evidence="1">CGMCC 1.15493</strain>
    </source>
</reference>
<dbReference type="Proteomes" id="UP000613160">
    <property type="component" value="Unassembled WGS sequence"/>
</dbReference>
<comment type="caution">
    <text evidence="1">The sequence shown here is derived from an EMBL/GenBank/DDBJ whole genome shotgun (WGS) entry which is preliminary data.</text>
</comment>
<protein>
    <submittedName>
        <fullName evidence="1">Uncharacterized protein</fullName>
    </submittedName>
</protein>
<dbReference type="InterPro" id="IPR021327">
    <property type="entry name" value="DUF2934"/>
</dbReference>
<name>A0A917DEC5_9HYPH</name>
<dbReference type="EMBL" id="BMJJ01000010">
    <property type="protein sequence ID" value="GGD31358.1"/>
    <property type="molecule type" value="Genomic_DNA"/>
</dbReference>
<evidence type="ECO:0000313" key="2">
    <source>
        <dbReference type="Proteomes" id="UP000613160"/>
    </source>
</evidence>
<proteinExistence type="predicted"/>
<dbReference type="RefSeq" id="WP_188853706.1">
    <property type="nucleotide sequence ID" value="NZ_BMJJ01000010.1"/>
</dbReference>
<dbReference type="AlphaFoldDB" id="A0A917DEC5"/>
<reference evidence="1" key="1">
    <citation type="journal article" date="2014" name="Int. J. Syst. Evol. Microbiol.">
        <title>Complete genome sequence of Corynebacterium casei LMG S-19264T (=DSM 44701T), isolated from a smear-ripened cheese.</title>
        <authorList>
            <consortium name="US DOE Joint Genome Institute (JGI-PGF)"/>
            <person name="Walter F."/>
            <person name="Albersmeier A."/>
            <person name="Kalinowski J."/>
            <person name="Ruckert C."/>
        </authorList>
    </citation>
    <scope>NUCLEOTIDE SEQUENCE</scope>
    <source>
        <strain evidence="1">CGMCC 1.15493</strain>
    </source>
</reference>
<dbReference type="Pfam" id="PF11154">
    <property type="entry name" value="DUF2934"/>
    <property type="match status" value="1"/>
</dbReference>
<evidence type="ECO:0000313" key="1">
    <source>
        <dbReference type="EMBL" id="GGD31358.1"/>
    </source>
</evidence>
<accession>A0A917DEC5</accession>
<organism evidence="1 2">
    <name type="scientific">Aureimonas glaciei</name>
    <dbReference type="NCBI Taxonomy" id="1776957"/>
    <lineage>
        <taxon>Bacteria</taxon>
        <taxon>Pseudomonadati</taxon>
        <taxon>Pseudomonadota</taxon>
        <taxon>Alphaproteobacteria</taxon>
        <taxon>Hyphomicrobiales</taxon>
        <taxon>Aurantimonadaceae</taxon>
        <taxon>Aureimonas</taxon>
    </lineage>
</organism>
<sequence length="68" mass="8029">MLDDLIRPIAHHIWMIEGQPDGWALDHWLEGRRVALTDVAQPWHDAATLVDEATWMRRALWLPQTHMH</sequence>
<gene>
    <name evidence="1" type="ORF">GCM10011335_37990</name>
</gene>